<keyword evidence="12" id="KW-0833">Ubl conjugation pathway</keyword>
<dbReference type="GO" id="GO:0005778">
    <property type="term" value="C:peroxisomal membrane"/>
    <property type="evidence" value="ECO:0007669"/>
    <property type="project" value="UniProtKB-SubCell"/>
</dbReference>
<dbReference type="AlphaFoldDB" id="A0A914BQ34"/>
<keyword evidence="6" id="KW-0813">Transport</keyword>
<dbReference type="InterPro" id="IPR013083">
    <property type="entry name" value="Znf_RING/FYVE/PHD"/>
</dbReference>
<evidence type="ECO:0000256" key="11">
    <source>
        <dbReference type="ARBA" id="ARBA00022771"/>
    </source>
</evidence>
<dbReference type="OrthoDB" id="6270329at2759"/>
<name>A0A914BQ34_PATMI</name>
<keyword evidence="10" id="KW-0479">Metal-binding</keyword>
<sequence>MMFQPASQPEIIRSNQKDQFYANFLRSSLADICQSFAGARVWARWRKELDVLGDVLYFGLTTIAGYQTLGEEYVNILQVDPTRRAVPSAKRRLALVLLYACSPYLLDRLLAYIPKLLESERARAGLSPEVRQRIAQCVPILRQAVMILQRTHIALFYLRGVFYHVAKRMTGIHYLMVRRNLSASSMRPSFHLLGWLSVTQLTVSLLYSLYKMRRGTVDAEESDTSVTEDERASEEGGIVEPRLRCALCLERRRNSTATPCGHLFCWHCITEWCSTKAECPLCREKFQLSRLIYLQNFDPR</sequence>
<dbReference type="CDD" id="cd16527">
    <property type="entry name" value="RING-HC_PEX10"/>
    <property type="match status" value="1"/>
</dbReference>
<dbReference type="InterPro" id="IPR017907">
    <property type="entry name" value="Znf_RING_CS"/>
</dbReference>
<evidence type="ECO:0000256" key="8">
    <source>
        <dbReference type="ARBA" id="ARBA00022679"/>
    </source>
</evidence>
<evidence type="ECO:0000256" key="7">
    <source>
        <dbReference type="ARBA" id="ARBA00022593"/>
    </source>
</evidence>
<dbReference type="SMART" id="SM00184">
    <property type="entry name" value="RING"/>
    <property type="match status" value="1"/>
</dbReference>
<evidence type="ECO:0000313" key="22">
    <source>
        <dbReference type="Proteomes" id="UP000887568"/>
    </source>
</evidence>
<feature type="domain" description="RING-type" evidence="20">
    <location>
        <begin position="245"/>
        <end position="283"/>
    </location>
</feature>
<keyword evidence="15" id="KW-1133">Transmembrane helix</keyword>
<dbReference type="EC" id="2.3.2.27" evidence="5"/>
<keyword evidence="16" id="KW-0472">Membrane</keyword>
<dbReference type="InterPro" id="IPR006845">
    <property type="entry name" value="Pex_N"/>
</dbReference>
<dbReference type="SUPFAM" id="SSF57850">
    <property type="entry name" value="RING/U-box"/>
    <property type="match status" value="1"/>
</dbReference>
<dbReference type="Proteomes" id="UP000887568">
    <property type="component" value="Unplaced"/>
</dbReference>
<keyword evidence="9" id="KW-0812">Transmembrane</keyword>
<evidence type="ECO:0000256" key="4">
    <source>
        <dbReference type="ARBA" id="ARBA00008704"/>
    </source>
</evidence>
<dbReference type="InterPro" id="IPR025654">
    <property type="entry name" value="PEX2/10"/>
</dbReference>
<comment type="subcellular location">
    <subcellularLocation>
        <location evidence="2">Peroxisome membrane</location>
        <topology evidence="2">Multi-pass membrane protein</topology>
    </subcellularLocation>
</comment>
<dbReference type="GO" id="GO:0008270">
    <property type="term" value="F:zinc ion binding"/>
    <property type="evidence" value="ECO:0007669"/>
    <property type="project" value="UniProtKB-KW"/>
</dbReference>
<keyword evidence="13" id="KW-0862">Zinc</keyword>
<keyword evidence="22" id="KW-1185">Reference proteome</keyword>
<dbReference type="GO" id="GO:0061630">
    <property type="term" value="F:ubiquitin protein ligase activity"/>
    <property type="evidence" value="ECO:0007669"/>
    <property type="project" value="UniProtKB-EC"/>
</dbReference>
<evidence type="ECO:0000256" key="5">
    <source>
        <dbReference type="ARBA" id="ARBA00012483"/>
    </source>
</evidence>
<evidence type="ECO:0000313" key="21">
    <source>
        <dbReference type="EnsemblMetazoa" id="XP_038078070.1"/>
    </source>
</evidence>
<dbReference type="Pfam" id="PF13920">
    <property type="entry name" value="zf-C3HC4_3"/>
    <property type="match status" value="1"/>
</dbReference>
<accession>A0A914BQ34</accession>
<dbReference type="OMA" id="YCDVVQL"/>
<evidence type="ECO:0000256" key="3">
    <source>
        <dbReference type="ARBA" id="ARBA00004906"/>
    </source>
</evidence>
<dbReference type="GeneID" id="119745638"/>
<evidence type="ECO:0000256" key="10">
    <source>
        <dbReference type="ARBA" id="ARBA00022723"/>
    </source>
</evidence>
<proteinExistence type="inferred from homology"/>
<comment type="catalytic activity">
    <reaction evidence="1">
        <text>S-ubiquitinyl-[E2 ubiquitin-conjugating enzyme]-L-cysteine + [acceptor protein]-L-lysine = [E2 ubiquitin-conjugating enzyme]-L-cysteine + N(6)-ubiquitinyl-[acceptor protein]-L-lysine.</text>
        <dbReference type="EC" id="2.3.2.27"/>
    </reaction>
</comment>
<evidence type="ECO:0000256" key="2">
    <source>
        <dbReference type="ARBA" id="ARBA00004585"/>
    </source>
</evidence>
<dbReference type="PROSITE" id="PS00518">
    <property type="entry name" value="ZF_RING_1"/>
    <property type="match status" value="1"/>
</dbReference>
<evidence type="ECO:0000256" key="6">
    <source>
        <dbReference type="ARBA" id="ARBA00022448"/>
    </source>
</evidence>
<dbReference type="Pfam" id="PF04757">
    <property type="entry name" value="Pex2_Pex12"/>
    <property type="match status" value="1"/>
</dbReference>
<keyword evidence="7" id="KW-0962">Peroxisome biogenesis</keyword>
<keyword evidence="8" id="KW-0808">Transferase</keyword>
<evidence type="ECO:0000256" key="14">
    <source>
        <dbReference type="ARBA" id="ARBA00022927"/>
    </source>
</evidence>
<dbReference type="RefSeq" id="XP_038078070.1">
    <property type="nucleotide sequence ID" value="XM_038222142.1"/>
</dbReference>
<evidence type="ECO:0000256" key="18">
    <source>
        <dbReference type="ARBA" id="ARBA00045271"/>
    </source>
</evidence>
<dbReference type="PROSITE" id="PS50089">
    <property type="entry name" value="ZF_RING_2"/>
    <property type="match status" value="1"/>
</dbReference>
<evidence type="ECO:0000256" key="19">
    <source>
        <dbReference type="PROSITE-ProRule" id="PRU00175"/>
    </source>
</evidence>
<comment type="pathway">
    <text evidence="3">Protein modification; protein ubiquitination.</text>
</comment>
<comment type="function">
    <text evidence="18">E3 ubiquitin-protein ligase component of a retrotranslocation channel required for peroxisome organization by mediating export of the PEX5 receptor from peroxisomes to the cytosol, thereby promoting PEX5 recycling. The retrotranslocation channel is composed of PEX2, PEX10 and PEX12; each subunit contributing transmembrane segments that coassemble into an open channel that specifically allows the passage of PEX5 through the peroxisomal membrane. PEX10 also regulates PEX5 recycling by acting as a E3 ubiquitin-protein ligase. When PEX5 recycling is compromised, PEX10 catalyzes polyubiquitination of PEX5 during its passage through the retrotranslocation channel, leading to its degradation.</text>
</comment>
<dbReference type="GO" id="GO:0016558">
    <property type="term" value="P:protein import into peroxisome matrix"/>
    <property type="evidence" value="ECO:0007669"/>
    <property type="project" value="InterPro"/>
</dbReference>
<evidence type="ECO:0000256" key="13">
    <source>
        <dbReference type="ARBA" id="ARBA00022833"/>
    </source>
</evidence>
<dbReference type="EnsemblMetazoa" id="XM_038222142.1">
    <property type="protein sequence ID" value="XP_038078070.1"/>
    <property type="gene ID" value="LOC119745638"/>
</dbReference>
<evidence type="ECO:0000256" key="1">
    <source>
        <dbReference type="ARBA" id="ARBA00000900"/>
    </source>
</evidence>
<reference evidence="21" key="1">
    <citation type="submission" date="2022-11" db="UniProtKB">
        <authorList>
            <consortium name="EnsemblMetazoa"/>
        </authorList>
    </citation>
    <scope>IDENTIFICATION</scope>
</reference>
<evidence type="ECO:0000256" key="15">
    <source>
        <dbReference type="ARBA" id="ARBA00022989"/>
    </source>
</evidence>
<dbReference type="FunFam" id="3.30.40.10:FF:000332">
    <property type="entry name" value="Peroxisome biogenesis factor 10"/>
    <property type="match status" value="1"/>
</dbReference>
<dbReference type="PANTHER" id="PTHR23350:SF0">
    <property type="entry name" value="PEROXISOME BIOGENESIS FACTOR 10"/>
    <property type="match status" value="1"/>
</dbReference>
<protein>
    <recommendedName>
        <fullName evidence="5">RING-type E3 ubiquitin transferase</fullName>
        <ecNumber evidence="5">2.3.2.27</ecNumber>
    </recommendedName>
</protein>
<dbReference type="InterPro" id="IPR001841">
    <property type="entry name" value="Znf_RING"/>
</dbReference>
<keyword evidence="11 19" id="KW-0863">Zinc-finger</keyword>
<evidence type="ECO:0000256" key="12">
    <source>
        <dbReference type="ARBA" id="ARBA00022786"/>
    </source>
</evidence>
<evidence type="ECO:0000256" key="17">
    <source>
        <dbReference type="ARBA" id="ARBA00023140"/>
    </source>
</evidence>
<evidence type="ECO:0000256" key="9">
    <source>
        <dbReference type="ARBA" id="ARBA00022692"/>
    </source>
</evidence>
<dbReference type="PANTHER" id="PTHR23350">
    <property type="entry name" value="PEROXISOME ASSEMBLY PROTEIN 10"/>
    <property type="match status" value="1"/>
</dbReference>
<evidence type="ECO:0000259" key="20">
    <source>
        <dbReference type="PROSITE" id="PS50089"/>
    </source>
</evidence>
<keyword evidence="17" id="KW-0576">Peroxisome</keyword>
<keyword evidence="14" id="KW-0653">Protein transport</keyword>
<evidence type="ECO:0000256" key="16">
    <source>
        <dbReference type="ARBA" id="ARBA00023136"/>
    </source>
</evidence>
<comment type="similarity">
    <text evidence="4">Belongs to the pex2/pex10/pex12 family.</text>
</comment>
<dbReference type="Gene3D" id="3.30.40.10">
    <property type="entry name" value="Zinc/RING finger domain, C3HC4 (zinc finger)"/>
    <property type="match status" value="1"/>
</dbReference>
<organism evidence="21 22">
    <name type="scientific">Patiria miniata</name>
    <name type="common">Bat star</name>
    <name type="synonym">Asterina miniata</name>
    <dbReference type="NCBI Taxonomy" id="46514"/>
    <lineage>
        <taxon>Eukaryota</taxon>
        <taxon>Metazoa</taxon>
        <taxon>Echinodermata</taxon>
        <taxon>Eleutherozoa</taxon>
        <taxon>Asterozoa</taxon>
        <taxon>Asteroidea</taxon>
        <taxon>Valvatacea</taxon>
        <taxon>Valvatida</taxon>
        <taxon>Asterinidae</taxon>
        <taxon>Patiria</taxon>
    </lineage>
</organism>